<dbReference type="Proteomes" id="UP001243717">
    <property type="component" value="Unassembled WGS sequence"/>
</dbReference>
<accession>A0ABU1AN28</accession>
<sequence>MSLPLWYVIGLVFGEVRNDFVSWMLFIEMPILTKQASCGDGNVEHRTSNIEGPMMNVIESGEGRDQASRGGDAWMTLVAEGLILGGRHKEAVSKRFEQVVNGPDSSLPIVLLPSKNDTSVIMIS</sequence>
<dbReference type="RefSeq" id="WP_308986639.1">
    <property type="nucleotide sequence ID" value="NZ_JARXIC010000052.1"/>
</dbReference>
<name>A0ABU1AN28_9BACT</name>
<protein>
    <submittedName>
        <fullName evidence="1">Uncharacterized protein</fullName>
    </submittedName>
</protein>
<dbReference type="EMBL" id="JARXIC010000052">
    <property type="protein sequence ID" value="MDQ8196202.1"/>
    <property type="molecule type" value="Genomic_DNA"/>
</dbReference>
<proteinExistence type="predicted"/>
<keyword evidence="2" id="KW-1185">Reference proteome</keyword>
<evidence type="ECO:0000313" key="1">
    <source>
        <dbReference type="EMBL" id="MDQ8196202.1"/>
    </source>
</evidence>
<evidence type="ECO:0000313" key="2">
    <source>
        <dbReference type="Proteomes" id="UP001243717"/>
    </source>
</evidence>
<reference evidence="1 2" key="1">
    <citation type="submission" date="2023-04" db="EMBL/GenBank/DDBJ databases">
        <title>A novel bacteria isolated from coastal sediment.</title>
        <authorList>
            <person name="Liu X.-J."/>
            <person name="Du Z.-J."/>
        </authorList>
    </citation>
    <scope>NUCLEOTIDE SEQUENCE [LARGE SCALE GENOMIC DNA]</scope>
    <source>
        <strain evidence="1 2">SDUM461004</strain>
    </source>
</reference>
<comment type="caution">
    <text evidence="1">The sequence shown here is derived from an EMBL/GenBank/DDBJ whole genome shotgun (WGS) entry which is preliminary data.</text>
</comment>
<organism evidence="1 2">
    <name type="scientific">Thalassobacterium sedimentorum</name>
    <dbReference type="NCBI Taxonomy" id="3041258"/>
    <lineage>
        <taxon>Bacteria</taxon>
        <taxon>Pseudomonadati</taxon>
        <taxon>Verrucomicrobiota</taxon>
        <taxon>Opitutia</taxon>
        <taxon>Puniceicoccales</taxon>
        <taxon>Coraliomargaritaceae</taxon>
        <taxon>Thalassobacterium</taxon>
    </lineage>
</organism>
<gene>
    <name evidence="1" type="ORF">QEH59_17340</name>
</gene>